<organism evidence="7 8">
    <name type="scientific">Opisthorchis viverrini</name>
    <name type="common">Southeast Asian liver fluke</name>
    <dbReference type="NCBI Taxonomy" id="6198"/>
    <lineage>
        <taxon>Eukaryota</taxon>
        <taxon>Metazoa</taxon>
        <taxon>Spiralia</taxon>
        <taxon>Lophotrochozoa</taxon>
        <taxon>Platyhelminthes</taxon>
        <taxon>Trematoda</taxon>
        <taxon>Digenea</taxon>
        <taxon>Opisthorchiida</taxon>
        <taxon>Opisthorchiata</taxon>
        <taxon>Opisthorchiidae</taxon>
        <taxon>Opisthorchis</taxon>
    </lineage>
</organism>
<feature type="repeat" description="WD" evidence="3">
    <location>
        <begin position="801"/>
        <end position="842"/>
    </location>
</feature>
<proteinExistence type="predicted"/>
<keyword evidence="5" id="KW-1133">Transmembrane helix</keyword>
<evidence type="ECO:0000259" key="6">
    <source>
        <dbReference type="SMART" id="SM00500"/>
    </source>
</evidence>
<dbReference type="GO" id="GO:0017070">
    <property type="term" value="F:U6 snRNA binding"/>
    <property type="evidence" value="ECO:0007669"/>
    <property type="project" value="TreeGrafter"/>
</dbReference>
<dbReference type="SUPFAM" id="SSF158230">
    <property type="entry name" value="PRP4-like"/>
    <property type="match status" value="1"/>
</dbReference>
<dbReference type="PROSITE" id="PS00678">
    <property type="entry name" value="WD_REPEATS_1"/>
    <property type="match status" value="3"/>
</dbReference>
<feature type="compositionally biased region" description="Polar residues" evidence="4">
    <location>
        <begin position="536"/>
        <end position="554"/>
    </location>
</feature>
<dbReference type="PROSITE" id="PS50294">
    <property type="entry name" value="WD_REPEATS_REGION"/>
    <property type="match status" value="5"/>
</dbReference>
<dbReference type="InterPro" id="IPR057896">
    <property type="entry name" value="MTRES1_C"/>
</dbReference>
<gene>
    <name evidence="7" type="ORF">T265_10890</name>
</gene>
<dbReference type="KEGG" id="ovi:T265_10890"/>
<feature type="repeat" description="WD" evidence="3">
    <location>
        <begin position="886"/>
        <end position="918"/>
    </location>
</feature>
<dbReference type="InterPro" id="IPR020472">
    <property type="entry name" value="WD40_PAC1"/>
</dbReference>
<protein>
    <recommendedName>
        <fullName evidence="6">Pre-mRNA processing factor 4 (PRP4)-like domain-containing protein</fullName>
    </recommendedName>
</protein>
<keyword evidence="5" id="KW-0472">Membrane</keyword>
<keyword evidence="2" id="KW-0677">Repeat</keyword>
<feature type="repeat" description="WD" evidence="3">
    <location>
        <begin position="724"/>
        <end position="758"/>
    </location>
</feature>
<dbReference type="GO" id="GO:0000398">
    <property type="term" value="P:mRNA splicing, via spliceosome"/>
    <property type="evidence" value="ECO:0007669"/>
    <property type="project" value="TreeGrafter"/>
</dbReference>
<dbReference type="Gene3D" id="4.10.280.110">
    <property type="entry name" value="Pre-mRNA processing factor 4 domain"/>
    <property type="match status" value="1"/>
</dbReference>
<dbReference type="GeneID" id="20325058"/>
<dbReference type="InterPro" id="IPR039587">
    <property type="entry name" value="TMEM248/TMEM219_dom"/>
</dbReference>
<dbReference type="AlphaFoldDB" id="A0A074Z4Z9"/>
<evidence type="ECO:0000256" key="5">
    <source>
        <dbReference type="SAM" id="Phobius"/>
    </source>
</evidence>
<keyword evidence="1 3" id="KW-0853">WD repeat</keyword>
<dbReference type="EMBL" id="KL597039">
    <property type="protein sequence ID" value="KER20612.1"/>
    <property type="molecule type" value="Genomic_DNA"/>
</dbReference>
<dbReference type="InterPro" id="IPR015943">
    <property type="entry name" value="WD40/YVTN_repeat-like_dom_sf"/>
</dbReference>
<dbReference type="InterPro" id="IPR001680">
    <property type="entry name" value="WD40_rpt"/>
</dbReference>
<dbReference type="SMART" id="SM00500">
    <property type="entry name" value="SFM"/>
    <property type="match status" value="1"/>
</dbReference>
<dbReference type="PRINTS" id="PR00320">
    <property type="entry name" value="GPROTEINBRPT"/>
</dbReference>
<dbReference type="Pfam" id="PF25818">
    <property type="entry name" value="MTRES1_C"/>
    <property type="match status" value="1"/>
</dbReference>
<dbReference type="GO" id="GO:0030621">
    <property type="term" value="F:U4 snRNA binding"/>
    <property type="evidence" value="ECO:0007669"/>
    <property type="project" value="TreeGrafter"/>
</dbReference>
<reference evidence="7 8" key="1">
    <citation type="submission" date="2013-11" db="EMBL/GenBank/DDBJ databases">
        <title>Opisthorchis viverrini - life in the bile duct.</title>
        <authorList>
            <person name="Young N.D."/>
            <person name="Nagarajan N."/>
            <person name="Lin S.J."/>
            <person name="Korhonen P.K."/>
            <person name="Jex A.R."/>
            <person name="Hall R.S."/>
            <person name="Safavi-Hemami H."/>
            <person name="Kaewkong W."/>
            <person name="Bertrand D."/>
            <person name="Gao S."/>
            <person name="Seet Q."/>
            <person name="Wongkham S."/>
            <person name="Teh B.T."/>
            <person name="Wongkham C."/>
            <person name="Intapan P.M."/>
            <person name="Maleewong W."/>
            <person name="Yang X."/>
            <person name="Hu M."/>
            <person name="Wang Z."/>
            <person name="Hofmann A."/>
            <person name="Sternberg P.W."/>
            <person name="Tan P."/>
            <person name="Wang J."/>
            <person name="Gasser R.B."/>
        </authorList>
    </citation>
    <scope>NUCLEOTIDE SEQUENCE [LARGE SCALE GENOMIC DNA]</scope>
</reference>
<dbReference type="SMART" id="SM00320">
    <property type="entry name" value="WD40"/>
    <property type="match status" value="7"/>
</dbReference>
<dbReference type="SUPFAM" id="SSF50978">
    <property type="entry name" value="WD40 repeat-like"/>
    <property type="match status" value="1"/>
</dbReference>
<dbReference type="FunFam" id="2.130.10.10:FF:001211">
    <property type="entry name" value="CBN-PRP-4 protein"/>
    <property type="match status" value="1"/>
</dbReference>
<feature type="transmembrane region" description="Helical" evidence="5">
    <location>
        <begin position="162"/>
        <end position="180"/>
    </location>
</feature>
<feature type="repeat" description="WD" evidence="3">
    <location>
        <begin position="759"/>
        <end position="800"/>
    </location>
</feature>
<feature type="domain" description="Pre-mRNA processing factor 4 (PRP4)-like" evidence="6">
    <location>
        <begin position="486"/>
        <end position="538"/>
    </location>
</feature>
<evidence type="ECO:0000256" key="3">
    <source>
        <dbReference type="PROSITE-ProRule" id="PRU00221"/>
    </source>
</evidence>
<dbReference type="OrthoDB" id="540662at2759"/>
<evidence type="ECO:0000256" key="2">
    <source>
        <dbReference type="ARBA" id="ARBA00022737"/>
    </source>
</evidence>
<dbReference type="STRING" id="6198.A0A074Z4Z9"/>
<dbReference type="Proteomes" id="UP000054324">
    <property type="component" value="Unassembled WGS sequence"/>
</dbReference>
<dbReference type="InterPro" id="IPR036322">
    <property type="entry name" value="WD40_repeat_dom_sf"/>
</dbReference>
<keyword evidence="5" id="KW-0812">Transmembrane</keyword>
<dbReference type="PANTHER" id="PTHR19846:SF0">
    <property type="entry name" value="PRE-MRNA PROCESSING FACTOR 4"/>
    <property type="match status" value="1"/>
</dbReference>
<dbReference type="CTD" id="20325058"/>
<dbReference type="PROSITE" id="PS50082">
    <property type="entry name" value="WD_REPEATS_2"/>
    <property type="match status" value="6"/>
</dbReference>
<dbReference type="Pfam" id="PF00400">
    <property type="entry name" value="WD40"/>
    <property type="match status" value="7"/>
</dbReference>
<dbReference type="InterPro" id="IPR036285">
    <property type="entry name" value="PRP4-like_sf"/>
</dbReference>
<dbReference type="Pfam" id="PF08799">
    <property type="entry name" value="PRP4"/>
    <property type="match status" value="1"/>
</dbReference>
<evidence type="ECO:0000256" key="4">
    <source>
        <dbReference type="SAM" id="MobiDB-lite"/>
    </source>
</evidence>
<dbReference type="InterPro" id="IPR014906">
    <property type="entry name" value="PRP4-like"/>
</dbReference>
<feature type="transmembrane region" description="Helical" evidence="5">
    <location>
        <begin position="407"/>
        <end position="430"/>
    </location>
</feature>
<dbReference type="Pfam" id="PF14940">
    <property type="entry name" value="TMEM219"/>
    <property type="match status" value="1"/>
</dbReference>
<name>A0A074Z4Z9_OPIVI</name>
<feature type="repeat" description="WD" evidence="3">
    <location>
        <begin position="667"/>
        <end position="715"/>
    </location>
</feature>
<dbReference type="PANTHER" id="PTHR19846">
    <property type="entry name" value="WD40 REPEAT PROTEIN"/>
    <property type="match status" value="1"/>
</dbReference>
<dbReference type="RefSeq" id="XP_009175652.1">
    <property type="nucleotide sequence ID" value="XM_009177388.1"/>
</dbReference>
<feature type="repeat" description="WD" evidence="3">
    <location>
        <begin position="843"/>
        <end position="875"/>
    </location>
</feature>
<sequence length="923" mass="103447">MLFPAVRLWARSLQYWSFSIQNSSVLYFGTSSTLQFAKNRKPINEELSDSDSEVEDEASEWKSDDPFYPEDVTFNPNFRQMISHVQSLRYDKLLRVGLNLTRMAFDEALFSGRLRLNNQKVLKKGSVLRAGDKLDMITSEDDGIACGKRSNRIRTLFVNRPPLALALITLLLCAIGLLALDVRVRVYELKDPDVETHWSQLLLELSKLDFCISNSTGAKTLSESLAAAERLPGKLVSNYETDSDQVTHSVEQHVLLYPTTFIRPGTIYAVTADMRGRHIGIKGSLALQPFHVTFELTLSEQPQREVSGDIRPMRLISCVQLISSKKILPQRNLRGACRNHIFPPKDTSVVQYGRLEWTKRTDVFTSNRCNGRIRLRTDFSISDELLPVLKSVGANSNFLKDIELISFHLHVIVAFLFGIVFGTLLLYGLLSGPVSSPSLREAHTAGHINISDGERLPLETQASAAEQEAVRQMDLRKKARQLQVSTEDSEVKAYLRQLGEPICLFGEDGADRRERLRMLLVISGGPAQRPPLPVPATSSTAAVSGTDSSTTSFQPGKDDNTVWYHQGPASLADARLWIAEYSLNRAKQRLDKTRKHYEEMPAALRKARLQEYHKTLNQFGLLCSQVGDVRPLSMCRFSPDGKQLATASWSGLCRVWSVPDCELKLNLRGHTASVCSVVWHPQALTQPEQQLALASSAQDGSVKLWSLDNEEPLADIEGHAPFRVSRVAFHPSGRFLATACFDHSWRLWDLEACEEVLHQEGHSKPVYDVVFHPDGSLALTTSLDSFARIWDLRTGRCIMFFEGHLEELLGADIADNGYHAATASADNTVRIWDLRQQQAIYVLPAHNNVVSSVRFEPRSANYILTSSFDKTAKLWGHPVWAPIKKLEGHNSKVVYADISPDAQCVATCSHDLTYKLWSKNPDL</sequence>
<dbReference type="Gene3D" id="2.130.10.10">
    <property type="entry name" value="YVTN repeat-like/Quinoprotein amine dehydrogenase"/>
    <property type="match status" value="2"/>
</dbReference>
<evidence type="ECO:0000313" key="7">
    <source>
        <dbReference type="EMBL" id="KER20612.1"/>
    </source>
</evidence>
<dbReference type="CDD" id="cd00200">
    <property type="entry name" value="WD40"/>
    <property type="match status" value="1"/>
</dbReference>
<keyword evidence="8" id="KW-1185">Reference proteome</keyword>
<dbReference type="InterPro" id="IPR019775">
    <property type="entry name" value="WD40_repeat_CS"/>
</dbReference>
<feature type="region of interest" description="Disordered" evidence="4">
    <location>
        <begin position="529"/>
        <end position="560"/>
    </location>
</feature>
<dbReference type="GO" id="GO:0046540">
    <property type="term" value="C:U4/U6 x U5 tri-snRNP complex"/>
    <property type="evidence" value="ECO:0007669"/>
    <property type="project" value="TreeGrafter"/>
</dbReference>
<evidence type="ECO:0000313" key="8">
    <source>
        <dbReference type="Proteomes" id="UP000054324"/>
    </source>
</evidence>
<accession>A0A074Z4Z9</accession>
<evidence type="ECO:0000256" key="1">
    <source>
        <dbReference type="ARBA" id="ARBA00022574"/>
    </source>
</evidence>